<dbReference type="FunFam" id="3.30.160.60:FF:000065">
    <property type="entry name" value="B-cell CLL/lymphoma 6, member B"/>
    <property type="match status" value="1"/>
</dbReference>
<evidence type="ECO:0000259" key="14">
    <source>
        <dbReference type="PROSITE" id="PS50157"/>
    </source>
</evidence>
<comment type="caution">
    <text evidence="15">The sequence shown here is derived from an EMBL/GenBank/DDBJ whole genome shotgun (WGS) entry which is preliminary data.</text>
</comment>
<evidence type="ECO:0000256" key="12">
    <source>
        <dbReference type="PROSITE-ProRule" id="PRU00042"/>
    </source>
</evidence>
<evidence type="ECO:0000256" key="10">
    <source>
        <dbReference type="ARBA" id="ARBA00023242"/>
    </source>
</evidence>
<dbReference type="SMART" id="SM00355">
    <property type="entry name" value="ZnF_C2H2"/>
    <property type="match status" value="5"/>
</dbReference>
<dbReference type="PROSITE" id="PS00028">
    <property type="entry name" value="ZINC_FINGER_C2H2_1"/>
    <property type="match status" value="1"/>
</dbReference>
<evidence type="ECO:0000256" key="5">
    <source>
        <dbReference type="ARBA" id="ARBA00022771"/>
    </source>
</evidence>
<evidence type="ECO:0000256" key="6">
    <source>
        <dbReference type="ARBA" id="ARBA00022833"/>
    </source>
</evidence>
<dbReference type="AlphaFoldDB" id="A0AAW1CU67"/>
<keyword evidence="5 12" id="KW-0863">Zinc-finger</keyword>
<keyword evidence="7" id="KW-0805">Transcription regulation</keyword>
<evidence type="ECO:0000313" key="16">
    <source>
        <dbReference type="Proteomes" id="UP001461498"/>
    </source>
</evidence>
<accession>A0AAW1CU67</accession>
<sequence length="182" mass="21117">MGIQTRQTNRLYEIIFYLHGFLLPTYLCIFRTRRRECDQCGKTFCDSKALKKHVKAVHAKLKPYSCQVCGHCSATKNMLRVHLRQHSGDKPFACPACSYSTGDHNSLRRHWMRHTGVRPYSCPHCPYSAIQSCSLKSHLLRQHPGLPGIYSCYQCSFVSVSKNSLDDHLRTHNTSQYFHNYY</sequence>
<keyword evidence="13" id="KW-0472">Membrane</keyword>
<keyword evidence="9" id="KW-0804">Transcription</keyword>
<dbReference type="Gene3D" id="3.30.160.60">
    <property type="entry name" value="Classic Zinc Finger"/>
    <property type="match status" value="4"/>
</dbReference>
<dbReference type="PROSITE" id="PS50157">
    <property type="entry name" value="ZINC_FINGER_C2H2_2"/>
    <property type="match status" value="4"/>
</dbReference>
<dbReference type="SUPFAM" id="SSF57667">
    <property type="entry name" value="beta-beta-alpha zinc fingers"/>
    <property type="match status" value="3"/>
</dbReference>
<feature type="domain" description="C2H2-type" evidence="14">
    <location>
        <begin position="150"/>
        <end position="177"/>
    </location>
</feature>
<proteinExistence type="inferred from homology"/>
<keyword evidence="13" id="KW-1133">Transmembrane helix</keyword>
<evidence type="ECO:0000256" key="4">
    <source>
        <dbReference type="ARBA" id="ARBA00022737"/>
    </source>
</evidence>
<keyword evidence="3" id="KW-0479">Metal-binding</keyword>
<feature type="domain" description="C2H2-type" evidence="14">
    <location>
        <begin position="35"/>
        <end position="63"/>
    </location>
</feature>
<dbReference type="Proteomes" id="UP001461498">
    <property type="component" value="Unassembled WGS sequence"/>
</dbReference>
<dbReference type="InterPro" id="IPR013087">
    <property type="entry name" value="Znf_C2H2_type"/>
</dbReference>
<dbReference type="InterPro" id="IPR050527">
    <property type="entry name" value="Snail/Krueppel_Znf"/>
</dbReference>
<evidence type="ECO:0000256" key="3">
    <source>
        <dbReference type="ARBA" id="ARBA00022723"/>
    </source>
</evidence>
<keyword evidence="16" id="KW-1185">Reference proteome</keyword>
<comment type="subcellular location">
    <subcellularLocation>
        <location evidence="1">Nucleus</location>
    </subcellularLocation>
</comment>
<gene>
    <name evidence="15" type="ORF">O3M35_011190</name>
</gene>
<keyword evidence="13" id="KW-0812">Transmembrane</keyword>
<dbReference type="GO" id="GO:0008270">
    <property type="term" value="F:zinc ion binding"/>
    <property type="evidence" value="ECO:0007669"/>
    <property type="project" value="UniProtKB-KW"/>
</dbReference>
<dbReference type="PANTHER" id="PTHR24388">
    <property type="entry name" value="ZINC FINGER PROTEIN"/>
    <property type="match status" value="1"/>
</dbReference>
<dbReference type="GO" id="GO:0000981">
    <property type="term" value="F:DNA-binding transcription factor activity, RNA polymerase II-specific"/>
    <property type="evidence" value="ECO:0007669"/>
    <property type="project" value="TreeGrafter"/>
</dbReference>
<dbReference type="EMBL" id="JAPXFL010000008">
    <property type="protein sequence ID" value="KAK9502408.1"/>
    <property type="molecule type" value="Genomic_DNA"/>
</dbReference>
<evidence type="ECO:0000256" key="2">
    <source>
        <dbReference type="ARBA" id="ARBA00006991"/>
    </source>
</evidence>
<keyword evidence="10" id="KW-0539">Nucleus</keyword>
<keyword evidence="4" id="KW-0677">Repeat</keyword>
<dbReference type="FunFam" id="3.30.160.60:FF:000075">
    <property type="entry name" value="Putative zinc finger protein 536"/>
    <property type="match status" value="1"/>
</dbReference>
<feature type="domain" description="C2H2-type" evidence="14">
    <location>
        <begin position="92"/>
        <end position="119"/>
    </location>
</feature>
<dbReference type="GO" id="GO:0005634">
    <property type="term" value="C:nucleus"/>
    <property type="evidence" value="ECO:0007669"/>
    <property type="project" value="UniProtKB-SubCell"/>
</dbReference>
<evidence type="ECO:0000256" key="8">
    <source>
        <dbReference type="ARBA" id="ARBA00023125"/>
    </source>
</evidence>
<evidence type="ECO:0000256" key="11">
    <source>
        <dbReference type="ARBA" id="ARBA00037948"/>
    </source>
</evidence>
<name>A0AAW1CU67_9HEMI</name>
<dbReference type="PANTHER" id="PTHR24388:SF54">
    <property type="entry name" value="PROTEIN ESCARGOT"/>
    <property type="match status" value="1"/>
</dbReference>
<keyword evidence="8" id="KW-0238">DNA-binding</keyword>
<organism evidence="15 16">
    <name type="scientific">Rhynocoris fuscipes</name>
    <dbReference type="NCBI Taxonomy" id="488301"/>
    <lineage>
        <taxon>Eukaryota</taxon>
        <taxon>Metazoa</taxon>
        <taxon>Ecdysozoa</taxon>
        <taxon>Arthropoda</taxon>
        <taxon>Hexapoda</taxon>
        <taxon>Insecta</taxon>
        <taxon>Pterygota</taxon>
        <taxon>Neoptera</taxon>
        <taxon>Paraneoptera</taxon>
        <taxon>Hemiptera</taxon>
        <taxon>Heteroptera</taxon>
        <taxon>Panheteroptera</taxon>
        <taxon>Cimicomorpha</taxon>
        <taxon>Reduviidae</taxon>
        <taxon>Harpactorinae</taxon>
        <taxon>Harpactorini</taxon>
        <taxon>Rhynocoris</taxon>
    </lineage>
</organism>
<evidence type="ECO:0000256" key="1">
    <source>
        <dbReference type="ARBA" id="ARBA00004123"/>
    </source>
</evidence>
<dbReference type="Pfam" id="PF00096">
    <property type="entry name" value="zf-C2H2"/>
    <property type="match status" value="1"/>
</dbReference>
<evidence type="ECO:0000256" key="9">
    <source>
        <dbReference type="ARBA" id="ARBA00023163"/>
    </source>
</evidence>
<comment type="similarity">
    <text evidence="11">Belongs to the snail C2H2-type zinc-finger protein family.</text>
</comment>
<feature type="transmembrane region" description="Helical" evidence="13">
    <location>
        <begin position="14"/>
        <end position="32"/>
    </location>
</feature>
<keyword evidence="6" id="KW-0862">Zinc</keyword>
<evidence type="ECO:0000256" key="13">
    <source>
        <dbReference type="SAM" id="Phobius"/>
    </source>
</evidence>
<evidence type="ECO:0000313" key="15">
    <source>
        <dbReference type="EMBL" id="KAK9502408.1"/>
    </source>
</evidence>
<comment type="similarity">
    <text evidence="2">Belongs to the krueppel C2H2-type zinc-finger protein family.</text>
</comment>
<dbReference type="InterPro" id="IPR036236">
    <property type="entry name" value="Znf_C2H2_sf"/>
</dbReference>
<dbReference type="Pfam" id="PF13894">
    <property type="entry name" value="zf-C2H2_4"/>
    <property type="match status" value="1"/>
</dbReference>
<reference evidence="15 16" key="1">
    <citation type="submission" date="2022-12" db="EMBL/GenBank/DDBJ databases">
        <title>Chromosome-level genome assembly of true bugs.</title>
        <authorList>
            <person name="Ma L."/>
            <person name="Li H."/>
        </authorList>
    </citation>
    <scope>NUCLEOTIDE SEQUENCE [LARGE SCALE GENOMIC DNA]</scope>
    <source>
        <strain evidence="15">Lab_2022b</strain>
    </source>
</reference>
<protein>
    <recommendedName>
        <fullName evidence="14">C2H2-type domain-containing protein</fullName>
    </recommendedName>
</protein>
<feature type="domain" description="C2H2-type" evidence="14">
    <location>
        <begin position="64"/>
        <end position="91"/>
    </location>
</feature>
<dbReference type="GO" id="GO:0000978">
    <property type="term" value="F:RNA polymerase II cis-regulatory region sequence-specific DNA binding"/>
    <property type="evidence" value="ECO:0007669"/>
    <property type="project" value="TreeGrafter"/>
</dbReference>
<evidence type="ECO:0000256" key="7">
    <source>
        <dbReference type="ARBA" id="ARBA00023015"/>
    </source>
</evidence>